<dbReference type="AlphaFoldDB" id="A0A1Y0IAR3"/>
<gene>
    <name evidence="2" type="ORF">OLMES_2453</name>
</gene>
<protein>
    <submittedName>
        <fullName evidence="2">Lipoprotein</fullName>
    </submittedName>
</protein>
<sequence>MDAILTTHIAAVAFWFGLVGAEFVIERSRTESQSHGFAVTKNHYYIDLFFEMPTFIIVLVTGTILLVETTLTNLLMVKVGAGLIAVISNFICLYPVIKRKLAADKEDLKAVKAYSRQIDRISVFALPAGFLALIIGVII</sequence>
<name>A0A1Y0IAR3_9GAMM</name>
<proteinExistence type="predicted"/>
<evidence type="ECO:0000256" key="1">
    <source>
        <dbReference type="SAM" id="Phobius"/>
    </source>
</evidence>
<feature type="transmembrane region" description="Helical" evidence="1">
    <location>
        <begin position="118"/>
        <end position="138"/>
    </location>
</feature>
<keyword evidence="3" id="KW-1185">Reference proteome</keyword>
<feature type="transmembrane region" description="Helical" evidence="1">
    <location>
        <begin position="45"/>
        <end position="67"/>
    </location>
</feature>
<keyword evidence="1" id="KW-0472">Membrane</keyword>
<feature type="transmembrane region" description="Helical" evidence="1">
    <location>
        <begin position="79"/>
        <end position="97"/>
    </location>
</feature>
<feature type="transmembrane region" description="Helical" evidence="1">
    <location>
        <begin position="6"/>
        <end position="25"/>
    </location>
</feature>
<dbReference type="KEGG" id="ome:OLMES_2453"/>
<organism evidence="2 3">
    <name type="scientific">Oleiphilus messinensis</name>
    <dbReference type="NCBI Taxonomy" id="141451"/>
    <lineage>
        <taxon>Bacteria</taxon>
        <taxon>Pseudomonadati</taxon>
        <taxon>Pseudomonadota</taxon>
        <taxon>Gammaproteobacteria</taxon>
        <taxon>Oceanospirillales</taxon>
        <taxon>Oleiphilaceae</taxon>
        <taxon>Oleiphilus</taxon>
    </lineage>
</organism>
<dbReference type="OrthoDB" id="6884658at2"/>
<accession>A0A1Y0IAR3</accession>
<dbReference type="EMBL" id="CP021425">
    <property type="protein sequence ID" value="ARU56514.1"/>
    <property type="molecule type" value="Genomic_DNA"/>
</dbReference>
<reference evidence="2 3" key="1">
    <citation type="submission" date="2017-05" db="EMBL/GenBank/DDBJ databases">
        <title>Genomic insights into alkan degradation activity of Oleiphilus messinensis.</title>
        <authorList>
            <person name="Kozyavkin S.A."/>
            <person name="Slesarev A.I."/>
            <person name="Golyshin P.N."/>
            <person name="Korzhenkov A."/>
            <person name="Golyshina O.N."/>
            <person name="Toshchakov S.V."/>
        </authorList>
    </citation>
    <scope>NUCLEOTIDE SEQUENCE [LARGE SCALE GENOMIC DNA]</scope>
    <source>
        <strain evidence="2 3">ME102</strain>
    </source>
</reference>
<evidence type="ECO:0000313" key="3">
    <source>
        <dbReference type="Proteomes" id="UP000196027"/>
    </source>
</evidence>
<keyword evidence="1" id="KW-0812">Transmembrane</keyword>
<keyword evidence="1" id="KW-1133">Transmembrane helix</keyword>
<keyword evidence="2" id="KW-0449">Lipoprotein</keyword>
<evidence type="ECO:0000313" key="2">
    <source>
        <dbReference type="EMBL" id="ARU56514.1"/>
    </source>
</evidence>
<dbReference type="RefSeq" id="WP_087461492.1">
    <property type="nucleotide sequence ID" value="NZ_CP021425.1"/>
</dbReference>
<dbReference type="Proteomes" id="UP000196027">
    <property type="component" value="Chromosome"/>
</dbReference>